<dbReference type="Proteomes" id="UP000806577">
    <property type="component" value="Chromosome"/>
</dbReference>
<sequence length="163" mass="18272">MNRHNNKLMEIPADYVFHENHNILHPVNNTEHWGEVKITSKQFNQLGGKIFLRAGKHIGPHKGFGVRHIWSERGSKLIQWGFPTIHDVPRFVSEIIVHQAGIVCEFSEMGGYHRVVVLRGRKGCAVLAAFDNPNDGGSLIYSVVTAYRNINPNGTLVAQVSVL</sequence>
<proteinExistence type="predicted"/>
<evidence type="ECO:0000313" key="2">
    <source>
        <dbReference type="Proteomes" id="UP000806577"/>
    </source>
</evidence>
<organism evidence="1 2">
    <name type="scientific">Pectobacterium quasiaquaticum</name>
    <dbReference type="NCBI Taxonomy" id="2774015"/>
    <lineage>
        <taxon>Bacteria</taxon>
        <taxon>Pseudomonadati</taxon>
        <taxon>Pseudomonadota</taxon>
        <taxon>Gammaproteobacteria</taxon>
        <taxon>Enterobacterales</taxon>
        <taxon>Pectobacteriaceae</taxon>
        <taxon>Pectobacterium</taxon>
    </lineage>
</organism>
<dbReference type="AlphaFoldDB" id="A0A9Q2EW60"/>
<dbReference type="EMBL" id="CP065177">
    <property type="protein sequence ID" value="URG50274.1"/>
    <property type="molecule type" value="Genomic_DNA"/>
</dbReference>
<keyword evidence="2" id="KW-1185">Reference proteome</keyword>
<dbReference type="KEGG" id="pqu:IG609_007105"/>
<name>A0A9Q2EW60_9GAMM</name>
<protein>
    <submittedName>
        <fullName evidence="1">Uncharacterized protein</fullName>
    </submittedName>
</protein>
<accession>A0A9Q2EW60</accession>
<dbReference type="RefSeq" id="WP_193397924.1">
    <property type="nucleotide sequence ID" value="NZ_CP065177.1"/>
</dbReference>
<gene>
    <name evidence="1" type="ORF">IG609_007105</name>
</gene>
<reference evidence="1 2" key="1">
    <citation type="journal article" date="2021" name="Int. J. Syst. Evol. Microbiol.">
        <title>&lt;i&gt;Pectobacterium quasiaquaticum&lt;/i&gt; sp. nov., isolated from waterways.</title>
        <authorList>
            <person name="Ben Moussa H."/>
            <person name="Pedron J."/>
            <person name="Bertrand C."/>
            <person name="Hecquet A."/>
            <person name="Barny M.A."/>
        </authorList>
    </citation>
    <scope>NUCLEOTIDE SEQUENCE [LARGE SCALE GENOMIC DNA]</scope>
    <source>
        <strain evidence="1 2">A477-S1-J17</strain>
    </source>
</reference>
<evidence type="ECO:0000313" key="1">
    <source>
        <dbReference type="EMBL" id="URG50274.1"/>
    </source>
</evidence>